<dbReference type="EMBL" id="JAOXLN010000014">
    <property type="protein sequence ID" value="MDZ5086706.1"/>
    <property type="molecule type" value="Genomic_DNA"/>
</dbReference>
<reference evidence="1 2" key="1">
    <citation type="journal article" date="2021" name="Chemosphere">
        <title>Bioballs carrying a syntrophic Rhodococcus and Mycolicibacterium consortium for simultaneous sorption and biodegradation of fuel oil in contaminated freshwater.</title>
        <authorList>
            <person name="Naloka K."/>
            <person name="Polrit D."/>
            <person name="Muangchinda C."/>
            <person name="Thoetkiattikul H."/>
            <person name="Pinyakong O."/>
        </authorList>
    </citation>
    <scope>NUCLEOTIDE SEQUENCE [LARGE SCALE GENOMIC DNA]</scope>
    <source>
        <strain evidence="1 2">J101</strain>
    </source>
</reference>
<accession>A0ACC6MJC6</accession>
<keyword evidence="2" id="KW-1185">Reference proteome</keyword>
<comment type="caution">
    <text evidence="1">The sequence shown here is derived from an EMBL/GenBank/DDBJ whole genome shotgun (WGS) entry which is preliminary data.</text>
</comment>
<dbReference type="Proteomes" id="UP001289645">
    <property type="component" value="Unassembled WGS sequence"/>
</dbReference>
<protein>
    <submittedName>
        <fullName evidence="1">Uncharacterized protein</fullName>
    </submittedName>
</protein>
<gene>
    <name evidence="1" type="ORF">OHX15_15055</name>
</gene>
<organism evidence="1 2">
    <name type="scientific">Mycolicibacterium parafortuitum</name>
    <name type="common">Mycobacterium parafortuitum</name>
    <dbReference type="NCBI Taxonomy" id="39692"/>
    <lineage>
        <taxon>Bacteria</taxon>
        <taxon>Bacillati</taxon>
        <taxon>Actinomycetota</taxon>
        <taxon>Actinomycetes</taxon>
        <taxon>Mycobacteriales</taxon>
        <taxon>Mycobacteriaceae</taxon>
        <taxon>Mycolicibacterium</taxon>
    </lineage>
</organism>
<name>A0ACC6MJC6_MYCPF</name>
<sequence>MRRRAVLGLLVAVLAAVGCVSSWLAAGREVVVAPVLDGEPSTMATMYYAPLLTLSMLLAAAAGVLAVVSVAALRRR</sequence>
<proteinExistence type="predicted"/>
<evidence type="ECO:0000313" key="1">
    <source>
        <dbReference type="EMBL" id="MDZ5086706.1"/>
    </source>
</evidence>
<evidence type="ECO:0000313" key="2">
    <source>
        <dbReference type="Proteomes" id="UP001289645"/>
    </source>
</evidence>